<keyword evidence="3" id="KW-1185">Reference proteome</keyword>
<accession>A0A4C1TFA2</accession>
<evidence type="ECO:0000313" key="3">
    <source>
        <dbReference type="Proteomes" id="UP000299102"/>
    </source>
</evidence>
<name>A0A4C1TFA2_EUMVA</name>
<reference evidence="2 3" key="1">
    <citation type="journal article" date="2019" name="Commun. Biol.">
        <title>The bagworm genome reveals a unique fibroin gene that provides high tensile strength.</title>
        <authorList>
            <person name="Kono N."/>
            <person name="Nakamura H."/>
            <person name="Ohtoshi R."/>
            <person name="Tomita M."/>
            <person name="Numata K."/>
            <person name="Arakawa K."/>
        </authorList>
    </citation>
    <scope>NUCLEOTIDE SEQUENCE [LARGE SCALE GENOMIC DNA]</scope>
</reference>
<organism evidence="2 3">
    <name type="scientific">Eumeta variegata</name>
    <name type="common">Bagworm moth</name>
    <name type="synonym">Eumeta japonica</name>
    <dbReference type="NCBI Taxonomy" id="151549"/>
    <lineage>
        <taxon>Eukaryota</taxon>
        <taxon>Metazoa</taxon>
        <taxon>Ecdysozoa</taxon>
        <taxon>Arthropoda</taxon>
        <taxon>Hexapoda</taxon>
        <taxon>Insecta</taxon>
        <taxon>Pterygota</taxon>
        <taxon>Neoptera</taxon>
        <taxon>Endopterygota</taxon>
        <taxon>Lepidoptera</taxon>
        <taxon>Glossata</taxon>
        <taxon>Ditrysia</taxon>
        <taxon>Tineoidea</taxon>
        <taxon>Psychidae</taxon>
        <taxon>Oiketicinae</taxon>
        <taxon>Eumeta</taxon>
    </lineage>
</organism>
<protein>
    <submittedName>
        <fullName evidence="2">Uncharacterized protein</fullName>
    </submittedName>
</protein>
<feature type="region of interest" description="Disordered" evidence="1">
    <location>
        <begin position="30"/>
        <end position="50"/>
    </location>
</feature>
<comment type="caution">
    <text evidence="2">The sequence shown here is derived from an EMBL/GenBank/DDBJ whole genome shotgun (WGS) entry which is preliminary data.</text>
</comment>
<dbReference type="AlphaFoldDB" id="A0A4C1TFA2"/>
<gene>
    <name evidence="2" type="ORF">EVAR_93115_1</name>
</gene>
<sequence>MNTHTRAPVHAGSVRLKPTKKVPLKKTLLEAAPHKKPLQKEGDLSSTPRTLTTYRDRRQASSWHYLPTTPPFIYAAQQNTISALTFKGLSMSWLDGSKTRGSRGAFLVGFSPTLQTRTGARMCGRHVLPPPRRKRGNIYIGETRFTSRRRLRFFRGPRIVDEIVFWHYNATSLPLFNLALNRIHIFKLHARASSAMRSAALCVVTSLPGPSAPSD</sequence>
<proteinExistence type="predicted"/>
<evidence type="ECO:0000256" key="1">
    <source>
        <dbReference type="SAM" id="MobiDB-lite"/>
    </source>
</evidence>
<evidence type="ECO:0000313" key="2">
    <source>
        <dbReference type="EMBL" id="GBP13152.1"/>
    </source>
</evidence>
<dbReference type="EMBL" id="BGZK01000055">
    <property type="protein sequence ID" value="GBP13152.1"/>
    <property type="molecule type" value="Genomic_DNA"/>
</dbReference>
<dbReference type="Proteomes" id="UP000299102">
    <property type="component" value="Unassembled WGS sequence"/>
</dbReference>